<proteinExistence type="predicted"/>
<protein>
    <submittedName>
        <fullName evidence="1">LmbU family transcriptional regulator</fullName>
    </submittedName>
</protein>
<evidence type="ECO:0000313" key="2">
    <source>
        <dbReference type="Proteomes" id="UP000675554"/>
    </source>
</evidence>
<organism evidence="1 2">
    <name type="scientific">Streptomyces daliensis</name>
    <dbReference type="NCBI Taxonomy" id="299421"/>
    <lineage>
        <taxon>Bacteria</taxon>
        <taxon>Bacillati</taxon>
        <taxon>Actinomycetota</taxon>
        <taxon>Actinomycetes</taxon>
        <taxon>Kitasatosporales</taxon>
        <taxon>Streptomycetaceae</taxon>
        <taxon>Streptomyces</taxon>
    </lineage>
</organism>
<comment type="caution">
    <text evidence="1">The sequence shown here is derived from an EMBL/GenBank/DDBJ whole genome shotgun (WGS) entry which is preliminary data.</text>
</comment>
<dbReference type="EMBL" id="JAGSMN010000631">
    <property type="protein sequence ID" value="MBR7676287.1"/>
    <property type="molecule type" value="Genomic_DNA"/>
</dbReference>
<name>A0A8T4J265_9ACTN</name>
<accession>A0A8T4J265</accession>
<dbReference type="Proteomes" id="UP000675554">
    <property type="component" value="Unassembled WGS sequence"/>
</dbReference>
<dbReference type="NCBIfam" id="NF038070">
    <property type="entry name" value="LmbU_fam_TF"/>
    <property type="match status" value="1"/>
</dbReference>
<keyword evidence="2" id="KW-1185">Reference proteome</keyword>
<evidence type="ECO:0000313" key="1">
    <source>
        <dbReference type="EMBL" id="MBR7676287.1"/>
    </source>
</evidence>
<gene>
    <name evidence="1" type="ORF">KDA82_25410</name>
</gene>
<reference evidence="1" key="1">
    <citation type="submission" date="2021-04" db="EMBL/GenBank/DDBJ databases">
        <title>Sequencing of actinobacteria type strains.</title>
        <authorList>
            <person name="Nguyen G.-S."/>
            <person name="Wentzel A."/>
        </authorList>
    </citation>
    <scope>NUCLEOTIDE SEQUENCE</scope>
    <source>
        <strain evidence="1">DSM 42095</strain>
    </source>
</reference>
<dbReference type="AlphaFoldDB" id="A0A8T4J265"/>
<dbReference type="InterPro" id="IPR049735">
    <property type="entry name" value="NovE/LmbU-like"/>
</dbReference>
<sequence>MRKVTGPTLRTNGVRTPEKLRIGPEAAARRTFLELPPDLPLESWQRVGRQLFLISDSSSWWIGDWIVFGKHMFPDRYRQAIAETQLDYQTLRNYAWVASRFPVTRRRDTLSFAHHLEVAGIPDPEQQDLWLRKAEQGNWSRNKLRMELRKYRKYAEEPDARTSKAVVEILVSEIRKTQWENAARDEGMELVNWITSVLDGAASVDSVP</sequence>